<keyword evidence="2" id="KW-1185">Reference proteome</keyword>
<dbReference type="Proteomes" id="UP001250858">
    <property type="component" value="Chromosome"/>
</dbReference>
<evidence type="ECO:0000313" key="1">
    <source>
        <dbReference type="EMBL" id="WMX49114.1"/>
    </source>
</evidence>
<dbReference type="Pfam" id="PF05908">
    <property type="entry name" value="Gamma_PGA_hydro"/>
    <property type="match status" value="1"/>
</dbReference>
<name>A0ABY9S4Y4_9ACTN</name>
<gene>
    <name evidence="1" type="ORF">RGF97_32235</name>
</gene>
<dbReference type="EMBL" id="CP133762">
    <property type="protein sequence ID" value="WMX49114.1"/>
    <property type="molecule type" value="Genomic_DNA"/>
</dbReference>
<dbReference type="InterPro" id="IPR038128">
    <property type="entry name" value="Gamma_PGA_hydro_sf"/>
</dbReference>
<sequence>MLAPHGGGIEAGTSELCMAVAG</sequence>
<protein>
    <submittedName>
        <fullName evidence="1">Poly-gamma-glutamate hydrolase family protein</fullName>
    </submittedName>
</protein>
<dbReference type="InterPro" id="IPR008585">
    <property type="entry name" value="Gamma_PGA_hydro"/>
</dbReference>
<accession>A0ABY9S4Y4</accession>
<keyword evidence="1" id="KW-0378">Hydrolase</keyword>
<evidence type="ECO:0000313" key="2">
    <source>
        <dbReference type="Proteomes" id="UP001250858"/>
    </source>
</evidence>
<organism evidence="1 2">
    <name type="scientific">Streptomyces roseicoloratus</name>
    <dbReference type="NCBI Taxonomy" id="2508722"/>
    <lineage>
        <taxon>Bacteria</taxon>
        <taxon>Bacillati</taxon>
        <taxon>Actinomycetota</taxon>
        <taxon>Actinomycetes</taxon>
        <taxon>Kitasatosporales</taxon>
        <taxon>Streptomycetaceae</taxon>
        <taxon>Streptomyces</taxon>
    </lineage>
</organism>
<proteinExistence type="predicted"/>
<dbReference type="GO" id="GO:0016787">
    <property type="term" value="F:hydrolase activity"/>
    <property type="evidence" value="ECO:0007669"/>
    <property type="project" value="UniProtKB-KW"/>
</dbReference>
<reference evidence="1 2" key="1">
    <citation type="submission" date="2023-09" db="EMBL/GenBank/DDBJ databases">
        <title>Complete genome of Streptomyces roseicoloratus T14.</title>
        <authorList>
            <person name="Bashizi T."/>
            <person name="Kim M.-J."/>
            <person name="Lee G."/>
            <person name="Tagele S.B."/>
            <person name="Shin J.-H."/>
        </authorList>
    </citation>
    <scope>NUCLEOTIDE SEQUENCE [LARGE SCALE GENOMIC DNA]</scope>
    <source>
        <strain evidence="1 2">T14</strain>
    </source>
</reference>
<dbReference type="RefSeq" id="WP_309550296.1">
    <property type="nucleotide sequence ID" value="NZ_CP133762.1"/>
</dbReference>
<dbReference type="Gene3D" id="3.40.630.100">
    <property type="entry name" value="Poly-gamma-glutamate hydrolase, zinc-binding motif"/>
    <property type="match status" value="1"/>
</dbReference>